<dbReference type="SUPFAM" id="SSF50952">
    <property type="entry name" value="Soluble quinoprotein glucose dehydrogenase"/>
    <property type="match status" value="1"/>
</dbReference>
<feature type="chain" id="PRO_5043672084" evidence="1">
    <location>
        <begin position="29"/>
        <end position="443"/>
    </location>
</feature>
<keyword evidence="1" id="KW-0732">Signal</keyword>
<dbReference type="AlphaFoldDB" id="A0AAU7CKF9"/>
<accession>A0AAU7CKF9</accession>
<organism evidence="3">
    <name type="scientific">Singulisphaera sp. Ch08</name>
    <dbReference type="NCBI Taxonomy" id="3120278"/>
    <lineage>
        <taxon>Bacteria</taxon>
        <taxon>Pseudomonadati</taxon>
        <taxon>Planctomycetota</taxon>
        <taxon>Planctomycetia</taxon>
        <taxon>Isosphaerales</taxon>
        <taxon>Isosphaeraceae</taxon>
        <taxon>Singulisphaera</taxon>
    </lineage>
</organism>
<dbReference type="Pfam" id="PF07995">
    <property type="entry name" value="GSDH"/>
    <property type="match status" value="1"/>
</dbReference>
<feature type="domain" description="Glucose/Sorbosone dehydrogenase" evidence="2">
    <location>
        <begin position="102"/>
        <end position="433"/>
    </location>
</feature>
<sequence length="443" mass="48076">MSQRICPTLLTAALLAAGASGLLRSTSAADAPKPGDTLTGKDALGDWTTDAPGVRRKITVADLATPYDTPSARNNPKVVKRPQGAWPKAPAGFEVTEFATGLNNPRVIARAPNGDLFVAESRANRVRILRDADGDGKPELSQVFADGLARPFGIAFYPLGADPQYVYVGNTDSVVRFPYQNGDTKARGDAETIVKDIPSGNEQVGGGGHWTRDLEFSPDGKTLYVSVGSRSNVNDDKSETRRADILAFDPDGKNERIYASGIRNPVGLATHPKTGQLWTSVNERDGLGDNLVPDYITHVEPGGFYGWPWYYIGAHQDPRHQGKHPELKNKTIVPDVLLQSHSASLDLAFYNGEQFPNEYRNDAFASEHGSWNRSRRTGYKVIRVPMKEGQATGEYEDFLVGFVTEDGDVWGRPVGVAVAKDGALMVTDDGSGTVWRVAYTGKK</sequence>
<dbReference type="PANTHER" id="PTHR19328">
    <property type="entry name" value="HEDGEHOG-INTERACTING PROTEIN"/>
    <property type="match status" value="1"/>
</dbReference>
<proteinExistence type="predicted"/>
<dbReference type="RefSeq" id="WP_406698498.1">
    <property type="nucleotide sequence ID" value="NZ_CP155447.1"/>
</dbReference>
<dbReference type="InterPro" id="IPR011041">
    <property type="entry name" value="Quinoprot_gluc/sorb_DH_b-prop"/>
</dbReference>
<dbReference type="InterPro" id="IPR011042">
    <property type="entry name" value="6-blade_b-propeller_TolB-like"/>
</dbReference>
<evidence type="ECO:0000259" key="2">
    <source>
        <dbReference type="Pfam" id="PF07995"/>
    </source>
</evidence>
<dbReference type="EMBL" id="CP155447">
    <property type="protein sequence ID" value="XBH05651.1"/>
    <property type="molecule type" value="Genomic_DNA"/>
</dbReference>
<dbReference type="InterPro" id="IPR012938">
    <property type="entry name" value="Glc/Sorbosone_DH"/>
</dbReference>
<evidence type="ECO:0000313" key="3">
    <source>
        <dbReference type="EMBL" id="XBH05651.1"/>
    </source>
</evidence>
<dbReference type="Gene3D" id="2.120.10.30">
    <property type="entry name" value="TolB, C-terminal domain"/>
    <property type="match status" value="1"/>
</dbReference>
<evidence type="ECO:0000256" key="1">
    <source>
        <dbReference type="SAM" id="SignalP"/>
    </source>
</evidence>
<feature type="signal peptide" evidence="1">
    <location>
        <begin position="1"/>
        <end position="28"/>
    </location>
</feature>
<name>A0AAU7CKF9_9BACT</name>
<dbReference type="PANTHER" id="PTHR19328:SF53">
    <property type="entry name" value="MEMBRANE PROTEIN"/>
    <property type="match status" value="1"/>
</dbReference>
<gene>
    <name evidence="3" type="ORF">V5E97_06410</name>
</gene>
<protein>
    <submittedName>
        <fullName evidence="3">Sorbosone dehydrogenase family protein</fullName>
    </submittedName>
</protein>
<reference evidence="3" key="1">
    <citation type="submission" date="2024-05" db="EMBL/GenBank/DDBJ databases">
        <title>Planctomycetes of the genus Singulisphaera possess chitinolytic capabilities.</title>
        <authorList>
            <person name="Ivanova A."/>
        </authorList>
    </citation>
    <scope>NUCLEOTIDE SEQUENCE</scope>
    <source>
        <strain evidence="3">Ch08T</strain>
    </source>
</reference>